<evidence type="ECO:0000256" key="2">
    <source>
        <dbReference type="SAM" id="SignalP"/>
    </source>
</evidence>
<keyword evidence="2" id="KW-0732">Signal</keyword>
<feature type="compositionally biased region" description="Acidic residues" evidence="1">
    <location>
        <begin position="260"/>
        <end position="273"/>
    </location>
</feature>
<dbReference type="AlphaFoldDB" id="A0AAJ1IFX5"/>
<evidence type="ECO:0000313" key="3">
    <source>
        <dbReference type="EMBL" id="MDC7227424.1"/>
    </source>
</evidence>
<name>A0AAJ1IFX5_9SPIO</name>
<feature type="signal peptide" evidence="2">
    <location>
        <begin position="1"/>
        <end position="19"/>
    </location>
</feature>
<sequence length="421" mass="46272">MSKILRLIFIPLLVFPAFAVTAEAVYIEDTGFVLEPPVGWTVLDVTDSRWTFQDFTGEAFMQIKIWPGDSWDSGQAVFDGVTGELAAKAEGEQYDLYGRDAVFGILDFASGGYEYSGYGLFTDGEDFDMAILSFASAEALPLLNDYVLSALDSFAFAPGLMLNPGPVSSYYLQSYTASQRIPASTVFEGEAVEWQVDGRAVEASQLVIEREAAILGDFKPDTEEGIEAWKRYYRLIYRDNYSRLDYPAALLKERLLQTEELDDTDESGSDTEDSSGSWFSSGSEKRRQSLRSSASKLSLDAPQRLLSWVQGFNYRRTGGSDLISPLAAAAFGDGDCDSRSLLYIILLNHYGVDSALMVSAVYSHAMAAVDTEGPGARINIDGRMLLVAETTDDVAIGMIASDMADPAKWTVISLMEKEPWN</sequence>
<feature type="chain" id="PRO_5042606503" description="Transglutaminase-like domain-containing protein" evidence="2">
    <location>
        <begin position="20"/>
        <end position="421"/>
    </location>
</feature>
<organism evidence="3 4">
    <name type="scientific">Candidatus Thalassospirochaeta sargassi</name>
    <dbReference type="NCBI Taxonomy" id="3119039"/>
    <lineage>
        <taxon>Bacteria</taxon>
        <taxon>Pseudomonadati</taxon>
        <taxon>Spirochaetota</taxon>
        <taxon>Spirochaetia</taxon>
        <taxon>Spirochaetales</taxon>
        <taxon>Spirochaetaceae</taxon>
        <taxon>Candidatus Thalassospirochaeta</taxon>
    </lineage>
</organism>
<dbReference type="Proteomes" id="UP001221217">
    <property type="component" value="Unassembled WGS sequence"/>
</dbReference>
<gene>
    <name evidence="3" type="ORF">PQJ61_11735</name>
</gene>
<accession>A0AAJ1IFX5</accession>
<protein>
    <recommendedName>
        <fullName evidence="5">Transglutaminase-like domain-containing protein</fullName>
    </recommendedName>
</protein>
<evidence type="ECO:0000256" key="1">
    <source>
        <dbReference type="SAM" id="MobiDB-lite"/>
    </source>
</evidence>
<comment type="caution">
    <text evidence="3">The sequence shown here is derived from an EMBL/GenBank/DDBJ whole genome shotgun (WGS) entry which is preliminary data.</text>
</comment>
<feature type="region of interest" description="Disordered" evidence="1">
    <location>
        <begin position="260"/>
        <end position="284"/>
    </location>
</feature>
<evidence type="ECO:0008006" key="5">
    <source>
        <dbReference type="Google" id="ProtNLM"/>
    </source>
</evidence>
<dbReference type="EMBL" id="JAQQAL010000025">
    <property type="protein sequence ID" value="MDC7227424.1"/>
    <property type="molecule type" value="Genomic_DNA"/>
</dbReference>
<reference evidence="3 4" key="1">
    <citation type="submission" date="2022-12" db="EMBL/GenBank/DDBJ databases">
        <title>Metagenome assembled genome from gulf of manar.</title>
        <authorList>
            <person name="Kohli P."/>
            <person name="Pk S."/>
            <person name="Venkata Ramana C."/>
            <person name="Sasikala C."/>
        </authorList>
    </citation>
    <scope>NUCLEOTIDE SEQUENCE [LARGE SCALE GENOMIC DNA]</scope>
    <source>
        <strain evidence="3">JB008</strain>
    </source>
</reference>
<proteinExistence type="predicted"/>
<evidence type="ECO:0000313" key="4">
    <source>
        <dbReference type="Proteomes" id="UP001221217"/>
    </source>
</evidence>